<evidence type="ECO:0000259" key="2">
    <source>
        <dbReference type="Pfam" id="PF12728"/>
    </source>
</evidence>
<dbReference type="EMBL" id="SMTK01000003">
    <property type="protein sequence ID" value="TDK25292.1"/>
    <property type="molecule type" value="Genomic_DNA"/>
</dbReference>
<sequence>MPPRAPRTTDALPSAEAARLERALADSSDITIFVDGTAFRLPAGAREAVVDLLARLGAGDTVQCSSVAELLTTSQAAELAGISPTYLRNLTDAGDIATEYRGSHRRIRRSEIEHWLRRQGSRRAGSEPRTEHPAAGL</sequence>
<dbReference type="AlphaFoldDB" id="A0A4R5TW19"/>
<feature type="compositionally biased region" description="Basic and acidic residues" evidence="1">
    <location>
        <begin position="124"/>
        <end position="137"/>
    </location>
</feature>
<evidence type="ECO:0000256" key="1">
    <source>
        <dbReference type="SAM" id="MobiDB-lite"/>
    </source>
</evidence>
<dbReference type="Proteomes" id="UP000295411">
    <property type="component" value="Unassembled WGS sequence"/>
</dbReference>
<feature type="region of interest" description="Disordered" evidence="1">
    <location>
        <begin position="118"/>
        <end position="137"/>
    </location>
</feature>
<keyword evidence="3" id="KW-0238">DNA-binding</keyword>
<reference evidence="3 4" key="1">
    <citation type="submission" date="2019-03" db="EMBL/GenBank/DDBJ databases">
        <title>Arthrobacter sp. nov., an bacterium isolated from biocrust in Mu Us Desert.</title>
        <authorList>
            <person name="Lixiong L."/>
        </authorList>
    </citation>
    <scope>NUCLEOTIDE SEQUENCE [LARGE SCALE GENOMIC DNA]</scope>
    <source>
        <strain evidence="3 4">SLN-3</strain>
    </source>
</reference>
<keyword evidence="4" id="KW-1185">Reference proteome</keyword>
<dbReference type="InterPro" id="IPR041657">
    <property type="entry name" value="HTH_17"/>
</dbReference>
<dbReference type="GO" id="GO:0003677">
    <property type="term" value="F:DNA binding"/>
    <property type="evidence" value="ECO:0007669"/>
    <property type="project" value="UniProtKB-KW"/>
</dbReference>
<dbReference type="InterPro" id="IPR009061">
    <property type="entry name" value="DNA-bd_dom_put_sf"/>
</dbReference>
<accession>A0A4R5TW19</accession>
<protein>
    <submittedName>
        <fullName evidence="3">DNA-binding protein</fullName>
    </submittedName>
</protein>
<evidence type="ECO:0000313" key="3">
    <source>
        <dbReference type="EMBL" id="TDK25292.1"/>
    </source>
</evidence>
<evidence type="ECO:0000313" key="4">
    <source>
        <dbReference type="Proteomes" id="UP000295411"/>
    </source>
</evidence>
<proteinExistence type="predicted"/>
<dbReference type="OrthoDB" id="4965449at2"/>
<gene>
    <name evidence="3" type="ORF">E2F48_08405</name>
</gene>
<feature type="domain" description="Helix-turn-helix" evidence="2">
    <location>
        <begin position="70"/>
        <end position="119"/>
    </location>
</feature>
<organism evidence="3 4">
    <name type="scientific">Arthrobacter crusticola</name>
    <dbReference type="NCBI Taxonomy" id="2547960"/>
    <lineage>
        <taxon>Bacteria</taxon>
        <taxon>Bacillati</taxon>
        <taxon>Actinomycetota</taxon>
        <taxon>Actinomycetes</taxon>
        <taxon>Micrococcales</taxon>
        <taxon>Micrococcaceae</taxon>
        <taxon>Arthrobacter</taxon>
    </lineage>
</organism>
<dbReference type="InterPro" id="IPR010093">
    <property type="entry name" value="SinI_DNA-bd"/>
</dbReference>
<dbReference type="NCBIfam" id="TIGR01764">
    <property type="entry name" value="excise"/>
    <property type="match status" value="1"/>
</dbReference>
<name>A0A4R5TW19_9MICC</name>
<dbReference type="SUPFAM" id="SSF46955">
    <property type="entry name" value="Putative DNA-binding domain"/>
    <property type="match status" value="1"/>
</dbReference>
<comment type="caution">
    <text evidence="3">The sequence shown here is derived from an EMBL/GenBank/DDBJ whole genome shotgun (WGS) entry which is preliminary data.</text>
</comment>
<dbReference type="RefSeq" id="WP_133403568.1">
    <property type="nucleotide sequence ID" value="NZ_SMTK01000003.1"/>
</dbReference>
<dbReference type="Pfam" id="PF12728">
    <property type="entry name" value="HTH_17"/>
    <property type="match status" value="1"/>
</dbReference>